<accession>A0A5S5BWS5</accession>
<gene>
    <name evidence="1" type="ORF">BD809_10969</name>
</gene>
<dbReference type="Proteomes" id="UP000324376">
    <property type="component" value="Unassembled WGS sequence"/>
</dbReference>
<comment type="caution">
    <text evidence="1">The sequence shown here is derived from an EMBL/GenBank/DDBJ whole genome shotgun (WGS) entry which is preliminary data.</text>
</comment>
<name>A0A5S5BWS5_9FLAO</name>
<evidence type="ECO:0000313" key="1">
    <source>
        <dbReference type="EMBL" id="TYP71487.1"/>
    </source>
</evidence>
<proteinExistence type="predicted"/>
<reference evidence="1 2" key="1">
    <citation type="submission" date="2019-07" db="EMBL/GenBank/DDBJ databases">
        <title>Genomic Encyclopedia of Archaeal and Bacterial Type Strains, Phase II (KMG-II): from individual species to whole genera.</title>
        <authorList>
            <person name="Goeker M."/>
        </authorList>
    </citation>
    <scope>NUCLEOTIDE SEQUENCE [LARGE SCALE GENOMIC DNA]</scope>
    <source>
        <strain evidence="1 2">DSM 17527</strain>
    </source>
</reference>
<dbReference type="EMBL" id="VNHU01000009">
    <property type="protein sequence ID" value="TYP71487.1"/>
    <property type="molecule type" value="Genomic_DNA"/>
</dbReference>
<keyword evidence="2" id="KW-1185">Reference proteome</keyword>
<sequence length="84" mass="9900">MVAYELIKKLEKLPYYNNLLKSGVVPISWVDYKVIYEFYQKEIIRLIRGGFSQSKAKRQAKTNASEEFNIGESTVYWIVKKMKS</sequence>
<dbReference type="AlphaFoldDB" id="A0A5S5BWS5"/>
<dbReference type="OrthoDB" id="1450231at2"/>
<organism evidence="1 2">
    <name type="scientific">Aquimarina intermedia</name>
    <dbReference type="NCBI Taxonomy" id="350814"/>
    <lineage>
        <taxon>Bacteria</taxon>
        <taxon>Pseudomonadati</taxon>
        <taxon>Bacteroidota</taxon>
        <taxon>Flavobacteriia</taxon>
        <taxon>Flavobacteriales</taxon>
        <taxon>Flavobacteriaceae</taxon>
        <taxon>Aquimarina</taxon>
    </lineage>
</organism>
<protein>
    <submittedName>
        <fullName evidence="1">Uncharacterized protein</fullName>
    </submittedName>
</protein>
<dbReference type="RefSeq" id="WP_148783382.1">
    <property type="nucleotide sequence ID" value="NZ_VNHU01000009.1"/>
</dbReference>
<evidence type="ECO:0000313" key="2">
    <source>
        <dbReference type="Proteomes" id="UP000324376"/>
    </source>
</evidence>